<dbReference type="PANTHER" id="PTHR46359:SF2">
    <property type="entry name" value="GEO07743P1"/>
    <property type="match status" value="1"/>
</dbReference>
<feature type="transmembrane region" description="Helical" evidence="3">
    <location>
        <begin position="176"/>
        <end position="198"/>
    </location>
</feature>
<feature type="compositionally biased region" description="Low complexity" evidence="2">
    <location>
        <begin position="496"/>
        <end position="506"/>
    </location>
</feature>
<dbReference type="Pfam" id="PF13639">
    <property type="entry name" value="zf-RING_2"/>
    <property type="match status" value="1"/>
</dbReference>
<dbReference type="GeneID" id="40317580"/>
<feature type="transmembrane region" description="Helical" evidence="3">
    <location>
        <begin position="6"/>
        <end position="23"/>
    </location>
</feature>
<feature type="region of interest" description="Disordered" evidence="2">
    <location>
        <begin position="453"/>
        <end position="533"/>
    </location>
</feature>
<proteinExistence type="predicted"/>
<dbReference type="OrthoDB" id="9984778at2759"/>
<dbReference type="PANTHER" id="PTHR46359">
    <property type="entry name" value="GEO07743P1"/>
    <property type="match status" value="1"/>
</dbReference>
<feature type="transmembrane region" description="Helical" evidence="3">
    <location>
        <begin position="137"/>
        <end position="156"/>
    </location>
</feature>
<keyword evidence="1" id="KW-0863">Zinc-finger</keyword>
<feature type="compositionally biased region" description="Polar residues" evidence="2">
    <location>
        <begin position="459"/>
        <end position="469"/>
    </location>
</feature>
<evidence type="ECO:0000256" key="3">
    <source>
        <dbReference type="SAM" id="Phobius"/>
    </source>
</evidence>
<feature type="compositionally biased region" description="Low complexity" evidence="2">
    <location>
        <begin position="393"/>
        <end position="409"/>
    </location>
</feature>
<protein>
    <recommendedName>
        <fullName evidence="4">RING-type domain-containing protein</fullName>
    </recommendedName>
</protein>
<dbReference type="AlphaFoldDB" id="A0A3R7MSE3"/>
<evidence type="ECO:0000313" key="6">
    <source>
        <dbReference type="Proteomes" id="UP000284403"/>
    </source>
</evidence>
<dbReference type="Proteomes" id="UP000284403">
    <property type="component" value="Unassembled WGS sequence"/>
</dbReference>
<gene>
    <name evidence="5" type="ORF">Tco025E_03969</name>
</gene>
<keyword evidence="1" id="KW-0479">Metal-binding</keyword>
<evidence type="ECO:0000256" key="2">
    <source>
        <dbReference type="SAM" id="MobiDB-lite"/>
    </source>
</evidence>
<dbReference type="SUPFAM" id="SSF57850">
    <property type="entry name" value="RING/U-box"/>
    <property type="match status" value="1"/>
</dbReference>
<name>A0A3R7MSE3_9TRYP</name>
<feature type="compositionally biased region" description="Basic and acidic residues" evidence="2">
    <location>
        <begin position="523"/>
        <end position="533"/>
    </location>
</feature>
<dbReference type="InterPro" id="IPR052804">
    <property type="entry name" value="UEC_component"/>
</dbReference>
<keyword evidence="3" id="KW-0472">Membrane</keyword>
<sequence length="533" mass="57514">MAVLYLDGSVLWLGLMLLLYWNLFRVYSDLSVTLLWTCMICAVKHVVRRVFRVVEWAAGVDPHGAGELAAASLDGAMDARLLWPVPALVVLGYSAGTKATTAWCGAFLLVLALMCWASRVEWQAAAWPERGCWRFRAFTFVSGCLALLCAALQWSFFATSPRPRDDANEAVYYTLLLWSATLSIQLLQALAFVGLHVLSAATALGRDGGGFDPMEKTGLTVRCVGAAASFLAATVYCSDGATTFMKLSVMTHFCLMLNELLRLHRSRNLLRPFPEVSLAGHCVICLDSIKPCEPARKLHCGHVFHSRCLYRWLMRSDRCPTCRQHTGPTHDDVLTSVEFAMERRRGRRQHIRNMQDIAVQTTFELDYAVRPAAFHGSLRPLLRPANLTAEAMPPAAGSSSGSRNSSGAPMPGVPSALPVTLVRLAAPPLPPLPLPPPPPPPPALLQGELSSLETTTTTKGVPSSGSPSASDEFADNPIARAKGKSRGSKRRRPAAEETTGTAATADGGAGGTGAETMRRKKAKLEAGEHLGEG</sequence>
<feature type="transmembrane region" description="Helical" evidence="3">
    <location>
        <begin position="100"/>
        <end position="117"/>
    </location>
</feature>
<dbReference type="InterPro" id="IPR013083">
    <property type="entry name" value="Znf_RING/FYVE/PHD"/>
</dbReference>
<evidence type="ECO:0000313" key="5">
    <source>
        <dbReference type="EMBL" id="RNF19902.1"/>
    </source>
</evidence>
<keyword evidence="3" id="KW-0812">Transmembrane</keyword>
<reference evidence="5 6" key="1">
    <citation type="journal article" date="2018" name="BMC Genomics">
        <title>Genomic comparison of Trypanosoma conorhini and Trypanosoma rangeli to Trypanosoma cruzi strains of high and low virulence.</title>
        <authorList>
            <person name="Bradwell K.R."/>
            <person name="Koparde V.N."/>
            <person name="Matveyev A.V."/>
            <person name="Serrano M.G."/>
            <person name="Alves J.M."/>
            <person name="Parikh H."/>
            <person name="Huang B."/>
            <person name="Lee V."/>
            <person name="Espinosa-Alvarez O."/>
            <person name="Ortiz P.A."/>
            <person name="Costa-Martins A.G."/>
            <person name="Teixeira M.M."/>
            <person name="Buck G.A."/>
        </authorList>
    </citation>
    <scope>NUCLEOTIDE SEQUENCE [LARGE SCALE GENOMIC DNA]</scope>
    <source>
        <strain evidence="5 6">025E</strain>
    </source>
</reference>
<organism evidence="5 6">
    <name type="scientific">Trypanosoma conorhini</name>
    <dbReference type="NCBI Taxonomy" id="83891"/>
    <lineage>
        <taxon>Eukaryota</taxon>
        <taxon>Discoba</taxon>
        <taxon>Euglenozoa</taxon>
        <taxon>Kinetoplastea</taxon>
        <taxon>Metakinetoplastina</taxon>
        <taxon>Trypanosomatida</taxon>
        <taxon>Trypanosomatidae</taxon>
        <taxon>Trypanosoma</taxon>
    </lineage>
</organism>
<feature type="region of interest" description="Disordered" evidence="2">
    <location>
        <begin position="392"/>
        <end position="412"/>
    </location>
</feature>
<dbReference type="RefSeq" id="XP_029229016.1">
    <property type="nucleotide sequence ID" value="XM_029370885.1"/>
</dbReference>
<keyword evidence="3" id="KW-1133">Transmembrane helix</keyword>
<evidence type="ECO:0000259" key="4">
    <source>
        <dbReference type="PROSITE" id="PS50089"/>
    </source>
</evidence>
<dbReference type="GO" id="GO:0008270">
    <property type="term" value="F:zinc ion binding"/>
    <property type="evidence" value="ECO:0007669"/>
    <property type="project" value="UniProtKB-KW"/>
</dbReference>
<keyword evidence="1" id="KW-0862">Zinc</keyword>
<dbReference type="EMBL" id="MKKU01000193">
    <property type="protein sequence ID" value="RNF19902.1"/>
    <property type="molecule type" value="Genomic_DNA"/>
</dbReference>
<dbReference type="CDD" id="cd16448">
    <property type="entry name" value="RING-H2"/>
    <property type="match status" value="1"/>
</dbReference>
<keyword evidence="6" id="KW-1185">Reference proteome</keyword>
<feature type="domain" description="RING-type" evidence="4">
    <location>
        <begin position="282"/>
        <end position="323"/>
    </location>
</feature>
<comment type="caution">
    <text evidence="5">The sequence shown here is derived from an EMBL/GenBank/DDBJ whole genome shotgun (WGS) entry which is preliminary data.</text>
</comment>
<evidence type="ECO:0000256" key="1">
    <source>
        <dbReference type="PROSITE-ProRule" id="PRU00175"/>
    </source>
</evidence>
<feature type="compositionally biased region" description="Basic residues" evidence="2">
    <location>
        <begin position="481"/>
        <end position="492"/>
    </location>
</feature>
<accession>A0A3R7MSE3</accession>
<dbReference type="Gene3D" id="3.30.40.10">
    <property type="entry name" value="Zinc/RING finger domain, C3HC4 (zinc finger)"/>
    <property type="match status" value="1"/>
</dbReference>
<dbReference type="PROSITE" id="PS50089">
    <property type="entry name" value="ZF_RING_2"/>
    <property type="match status" value="1"/>
</dbReference>
<dbReference type="SMART" id="SM00184">
    <property type="entry name" value="RING"/>
    <property type="match status" value="1"/>
</dbReference>
<dbReference type="InterPro" id="IPR001841">
    <property type="entry name" value="Znf_RING"/>
</dbReference>